<dbReference type="SMART" id="SM00342">
    <property type="entry name" value="HTH_ARAC"/>
    <property type="match status" value="1"/>
</dbReference>
<dbReference type="GO" id="GO:0043565">
    <property type="term" value="F:sequence-specific DNA binding"/>
    <property type="evidence" value="ECO:0007669"/>
    <property type="project" value="InterPro"/>
</dbReference>
<evidence type="ECO:0000256" key="2">
    <source>
        <dbReference type="ARBA" id="ARBA00023125"/>
    </source>
</evidence>
<keyword evidence="2" id="KW-0238">DNA-binding</keyword>
<dbReference type="Pfam" id="PF12833">
    <property type="entry name" value="HTH_18"/>
    <property type="match status" value="1"/>
</dbReference>
<evidence type="ECO:0000256" key="1">
    <source>
        <dbReference type="ARBA" id="ARBA00023015"/>
    </source>
</evidence>
<keyword evidence="6" id="KW-1185">Reference proteome</keyword>
<dbReference type="Gene3D" id="1.10.10.60">
    <property type="entry name" value="Homeodomain-like"/>
    <property type="match status" value="1"/>
</dbReference>
<dbReference type="Proteomes" id="UP000316778">
    <property type="component" value="Unassembled WGS sequence"/>
</dbReference>
<dbReference type="EMBL" id="VLLG01000005">
    <property type="protein sequence ID" value="TWI84045.1"/>
    <property type="molecule type" value="Genomic_DNA"/>
</dbReference>
<evidence type="ECO:0000313" key="5">
    <source>
        <dbReference type="EMBL" id="TWI84045.1"/>
    </source>
</evidence>
<proteinExistence type="predicted"/>
<keyword evidence="3" id="KW-0804">Transcription</keyword>
<dbReference type="PANTHER" id="PTHR46796">
    <property type="entry name" value="HTH-TYPE TRANSCRIPTIONAL ACTIVATOR RHAS-RELATED"/>
    <property type="match status" value="1"/>
</dbReference>
<accession>A0A562SS21</accession>
<dbReference type="PANTHER" id="PTHR46796:SF13">
    <property type="entry name" value="HTH-TYPE TRANSCRIPTIONAL ACTIVATOR RHAS"/>
    <property type="match status" value="1"/>
</dbReference>
<dbReference type="GO" id="GO:0003700">
    <property type="term" value="F:DNA-binding transcription factor activity"/>
    <property type="evidence" value="ECO:0007669"/>
    <property type="project" value="InterPro"/>
</dbReference>
<reference evidence="5 6" key="1">
    <citation type="journal article" date="2013" name="Stand. Genomic Sci.">
        <title>Genomic Encyclopedia of Type Strains, Phase I: The one thousand microbial genomes (KMG-I) project.</title>
        <authorList>
            <person name="Kyrpides N.C."/>
            <person name="Woyke T."/>
            <person name="Eisen J.A."/>
            <person name="Garrity G."/>
            <person name="Lilburn T.G."/>
            <person name="Beck B.J."/>
            <person name="Whitman W.B."/>
            <person name="Hugenholtz P."/>
            <person name="Klenk H.P."/>
        </authorList>
    </citation>
    <scope>NUCLEOTIDE SEQUENCE [LARGE SCALE GENOMIC DNA]</scope>
    <source>
        <strain evidence="5 6">DSM 13484</strain>
    </source>
</reference>
<organism evidence="5 6">
    <name type="scientific">Chitinophaga japonensis</name>
    <name type="common">Flexibacter japonensis</name>
    <dbReference type="NCBI Taxonomy" id="104662"/>
    <lineage>
        <taxon>Bacteria</taxon>
        <taxon>Pseudomonadati</taxon>
        <taxon>Bacteroidota</taxon>
        <taxon>Chitinophagia</taxon>
        <taxon>Chitinophagales</taxon>
        <taxon>Chitinophagaceae</taxon>
        <taxon>Chitinophaga</taxon>
    </lineage>
</organism>
<dbReference type="SUPFAM" id="SSF46689">
    <property type="entry name" value="Homeodomain-like"/>
    <property type="match status" value="1"/>
</dbReference>
<protein>
    <submittedName>
        <fullName evidence="5">Helix-turn-helix protein</fullName>
    </submittedName>
</protein>
<dbReference type="InterPro" id="IPR046532">
    <property type="entry name" value="DUF6597"/>
</dbReference>
<gene>
    <name evidence="5" type="ORF">LX66_4407</name>
</gene>
<keyword evidence="1" id="KW-0805">Transcription regulation</keyword>
<dbReference type="PROSITE" id="PS01124">
    <property type="entry name" value="HTH_ARAC_FAMILY_2"/>
    <property type="match status" value="1"/>
</dbReference>
<sequence length="279" mass="30926">MRLPGRGVNTTIKEVYQDNLSMQLSSYFPSDILKPYVRVYNIVESRDGMENSILPDTSLVMAFRYKGSVNYGSREEEQSRLPVSVITGIRESVRLLQYAPDTANLLVIFSATGAAAFFKVPLHELAGTSLPLDTLLPDALVRETEEQLAAAADHVQRIAIVERLLCTLLQAPGQDALVLHAVRAITAARGIVKIKALAGNLHISQDAFEKRFRRLAGVSPKQFASIVRFRNVVAQVPQSASLTDVALNAGYFDQAHFIRDFRAFTGLAPQEFFKSVNFW</sequence>
<dbReference type="InterPro" id="IPR009057">
    <property type="entry name" value="Homeodomain-like_sf"/>
</dbReference>
<evidence type="ECO:0000256" key="3">
    <source>
        <dbReference type="ARBA" id="ARBA00023163"/>
    </source>
</evidence>
<name>A0A562SS21_CHIJA</name>
<dbReference type="InterPro" id="IPR050204">
    <property type="entry name" value="AraC_XylS_family_regulators"/>
</dbReference>
<feature type="domain" description="HTH araC/xylS-type" evidence="4">
    <location>
        <begin position="176"/>
        <end position="275"/>
    </location>
</feature>
<dbReference type="Pfam" id="PF20240">
    <property type="entry name" value="DUF6597"/>
    <property type="match status" value="1"/>
</dbReference>
<evidence type="ECO:0000313" key="6">
    <source>
        <dbReference type="Proteomes" id="UP000316778"/>
    </source>
</evidence>
<dbReference type="InterPro" id="IPR018060">
    <property type="entry name" value="HTH_AraC"/>
</dbReference>
<comment type="caution">
    <text evidence="5">The sequence shown here is derived from an EMBL/GenBank/DDBJ whole genome shotgun (WGS) entry which is preliminary data.</text>
</comment>
<dbReference type="AlphaFoldDB" id="A0A562SS21"/>
<evidence type="ECO:0000259" key="4">
    <source>
        <dbReference type="PROSITE" id="PS01124"/>
    </source>
</evidence>